<gene>
    <name evidence="2" type="ORF">PXEA_LOCUS4136</name>
</gene>
<dbReference type="EMBL" id="CAAALY010009710">
    <property type="protein sequence ID" value="VEL10696.1"/>
    <property type="molecule type" value="Genomic_DNA"/>
</dbReference>
<keyword evidence="3" id="KW-1185">Reference proteome</keyword>
<evidence type="ECO:0000313" key="3">
    <source>
        <dbReference type="Proteomes" id="UP000784294"/>
    </source>
</evidence>
<comment type="caution">
    <text evidence="2">The sequence shown here is derived from an EMBL/GenBank/DDBJ whole genome shotgun (WGS) entry which is preliminary data.</text>
</comment>
<protein>
    <submittedName>
        <fullName evidence="2">Uncharacterized protein</fullName>
    </submittedName>
</protein>
<evidence type="ECO:0000313" key="2">
    <source>
        <dbReference type="EMBL" id="VEL10696.1"/>
    </source>
</evidence>
<evidence type="ECO:0000256" key="1">
    <source>
        <dbReference type="SAM" id="MobiDB-lite"/>
    </source>
</evidence>
<dbReference type="Proteomes" id="UP000784294">
    <property type="component" value="Unassembled WGS sequence"/>
</dbReference>
<feature type="region of interest" description="Disordered" evidence="1">
    <location>
        <begin position="193"/>
        <end position="226"/>
    </location>
</feature>
<dbReference type="AlphaFoldDB" id="A0A448WFV3"/>
<sequence>MGDLQNFIRQQFVDHNWTKDLTISSLSLEKLESIASSFCHIDVKSKLYILLAYSNSDLPSDLQARKHCENVFLQALDEENNLVKAVATILYSKQTLGHLNFDVSSTHESFESNINKLLSTKDLWDESDSPLLAEYLGINASQSSGTLPTQNPCSITGEKHLGFTLRCKPKSIYLKEAYLEKLQDECHRRRVHVPIPSRSHSRQDDLDDTNGSSIGAPGNHSSKHSILEGSGFRRAPVFPRSYNQRNLSSLPENADALTHSGLNSQQIRNSAATIRASLAGKSRHIDDGLEDGSIPLSERLSSLSSASHLRSKTQGGIKLLEFSDLPVHGIKAKQLRKDLF</sequence>
<organism evidence="2 3">
    <name type="scientific">Protopolystoma xenopodis</name>
    <dbReference type="NCBI Taxonomy" id="117903"/>
    <lineage>
        <taxon>Eukaryota</taxon>
        <taxon>Metazoa</taxon>
        <taxon>Spiralia</taxon>
        <taxon>Lophotrochozoa</taxon>
        <taxon>Platyhelminthes</taxon>
        <taxon>Monogenea</taxon>
        <taxon>Polyopisthocotylea</taxon>
        <taxon>Polystomatidea</taxon>
        <taxon>Polystomatidae</taxon>
        <taxon>Protopolystoma</taxon>
    </lineage>
</organism>
<reference evidence="2" key="1">
    <citation type="submission" date="2018-11" db="EMBL/GenBank/DDBJ databases">
        <authorList>
            <consortium name="Pathogen Informatics"/>
        </authorList>
    </citation>
    <scope>NUCLEOTIDE SEQUENCE</scope>
</reference>
<name>A0A448WFV3_9PLAT</name>
<dbReference type="OrthoDB" id="2135488at2759"/>
<proteinExistence type="predicted"/>
<accession>A0A448WFV3</accession>